<keyword evidence="2" id="KW-1185">Reference proteome</keyword>
<proteinExistence type="predicted"/>
<sequence>MVKRCSGPYMVTSWRSTCVASDHQYSISKAYHPLGEAKEVQTPQCGYPGLPPPELGTKVFPKHIFGHFWGRFTSRGKLHVDSDDSGSPKKKFKFDFDSSLDKKVDFWSASYEILFHSLKDKTLVHGRVVDLNILSSLDCHFKNLFKFQGWANIFSVPMVVYEPLVRLFYANLRSPKAGELEYLVLMKRIFIDCKKNDSMFGISCSGIMAPLKNCWPSNYDVSYDQAKREIALDPSKPIPSHLVSGVKVHLSSFIIATMTDVIADLTSLPFGMLLTRIFEYQYMCLGDFSLVFIKQCYNSRAFQNMGFIHSGSSWILKTDFDESRAKQEKLKPSASTSISTSKLTAALENLDAMHAKLDAMSITVSQVSDVMTKLTAMGEHVDSLKDLLLAADFKIDNVKDVSKETGADVAKIRPRLDQIVKEAIKIATKVQAGSKAISSSLSSRFEEMSTAIVNTLTYFLKPH</sequence>
<dbReference type="Proteomes" id="UP000826656">
    <property type="component" value="Unassembled WGS sequence"/>
</dbReference>
<name>A0ABQ7UTP0_SOLTU</name>
<gene>
    <name evidence="1" type="ORF">KY290_024854</name>
</gene>
<protein>
    <submittedName>
        <fullName evidence="1">Uncharacterized protein</fullName>
    </submittedName>
</protein>
<organism evidence="1 2">
    <name type="scientific">Solanum tuberosum</name>
    <name type="common">Potato</name>
    <dbReference type="NCBI Taxonomy" id="4113"/>
    <lineage>
        <taxon>Eukaryota</taxon>
        <taxon>Viridiplantae</taxon>
        <taxon>Streptophyta</taxon>
        <taxon>Embryophyta</taxon>
        <taxon>Tracheophyta</taxon>
        <taxon>Spermatophyta</taxon>
        <taxon>Magnoliopsida</taxon>
        <taxon>eudicotyledons</taxon>
        <taxon>Gunneridae</taxon>
        <taxon>Pentapetalae</taxon>
        <taxon>asterids</taxon>
        <taxon>lamiids</taxon>
        <taxon>Solanales</taxon>
        <taxon>Solanaceae</taxon>
        <taxon>Solanoideae</taxon>
        <taxon>Solaneae</taxon>
        <taxon>Solanum</taxon>
    </lineage>
</organism>
<evidence type="ECO:0000313" key="1">
    <source>
        <dbReference type="EMBL" id="KAH0754584.1"/>
    </source>
</evidence>
<dbReference type="EMBL" id="JAIVGD010000018">
    <property type="protein sequence ID" value="KAH0754584.1"/>
    <property type="molecule type" value="Genomic_DNA"/>
</dbReference>
<accession>A0ABQ7UTP0</accession>
<evidence type="ECO:0000313" key="2">
    <source>
        <dbReference type="Proteomes" id="UP000826656"/>
    </source>
</evidence>
<reference evidence="1 2" key="1">
    <citation type="journal article" date="2021" name="bioRxiv">
        <title>Chromosome-scale and haplotype-resolved genome assembly of a tetraploid potato cultivar.</title>
        <authorList>
            <person name="Sun H."/>
            <person name="Jiao W.-B."/>
            <person name="Krause K."/>
            <person name="Campoy J.A."/>
            <person name="Goel M."/>
            <person name="Folz-Donahue K."/>
            <person name="Kukat C."/>
            <person name="Huettel B."/>
            <person name="Schneeberger K."/>
        </authorList>
    </citation>
    <scope>NUCLEOTIDE SEQUENCE [LARGE SCALE GENOMIC DNA]</scope>
    <source>
        <strain evidence="1">SolTubOtavaFocal</strain>
        <tissue evidence="1">Leaves</tissue>
    </source>
</reference>
<comment type="caution">
    <text evidence="1">The sequence shown here is derived from an EMBL/GenBank/DDBJ whole genome shotgun (WGS) entry which is preliminary data.</text>
</comment>